<reference evidence="1 2" key="1">
    <citation type="submission" date="2019-04" db="EMBL/GenBank/DDBJ databases">
        <authorList>
            <person name="Feng G."/>
            <person name="Zhang J."/>
            <person name="Zhu H."/>
        </authorList>
    </citation>
    <scope>NUCLEOTIDE SEQUENCE [LARGE SCALE GENOMIC DNA]</scope>
    <source>
        <strain evidence="1 2">9PBR-1</strain>
    </source>
</reference>
<evidence type="ECO:0000313" key="2">
    <source>
        <dbReference type="Proteomes" id="UP000298471"/>
    </source>
</evidence>
<dbReference type="AlphaFoldDB" id="A0A4Z0QL74"/>
<dbReference type="Gene3D" id="2.60.40.1930">
    <property type="match status" value="1"/>
</dbReference>
<dbReference type="OrthoDB" id="679547at2"/>
<sequence>MQHFLTYGRQHGYSWALALLLWGLLGQPAAVAQQTDSLSSINRQLSQYRQQALQEKLYLHLDRSLYVSGELLWFKIYALDGATNRPLPLSKIAYVEVLDAQQKPVLQTKVSLRNATGQGSLALPSSVASGNYTVRAYTSWMKNFSPDFYFTSPVTILNTFTTAGLRTSKDSARYDVQFFPEGGNLVKGLSSTVAFKITDSAGRSLEAQGVVLDPQNKVVARFKTLRFGMGRFTLLPQQIGAAYTAVVSLPGKPTLSRRLPAVFEQGYVMQLQETAADQLQLTVQSTAAAGGSGTTIYLLGHARQQVAVSARAVVQDGKAVFIVRKPELAAGITHFTIFNERKQPLCERLYFKRPTEQLRLQVATDKPAYGTREKVGLRLATEAAAGSANLSLAVYRLDSLAGPTAPASLLSYAWLTSDLRGTVENPDYYFTAPDTSRDVRQATDNLMLTHGWTRFRWTEVLTNQPRQFEFLPELNGHLVRGVVTNRLTRAPAKDVAAYLASPSRRIQLYNSVSKADGTIQFETKDLLGLKEIVVQTNAQQDSSHRIEIFDPFSLKYAESRPVPVGLPARLAEAVRQRHVGVQAQNTFFRKNLATYAPVATDSVPFYGAPSEKFRLDDYTRFRVMEEVMREYVPGVQVRLRKGKFYFQVHDDPHGVIFDEDPLVLLDGVPVFNTNKIMQMDPLRIQKLEVVRSRYLQGNLLYHGVVSYTTYKGDLAGFVLDPHALVQEYEGVQQQREFYAPQYETAQDKQSRLPDYRSLLYWNPQLALGGKEALEKQLSFFTSDQVGRYLIMVQGLSATGLAGSSSLVVEVKPAL</sequence>
<comment type="caution">
    <text evidence="1">The sequence shown here is derived from an EMBL/GenBank/DDBJ whole genome shotgun (WGS) entry which is preliminary data.</text>
</comment>
<keyword evidence="2" id="KW-1185">Reference proteome</keyword>
<evidence type="ECO:0008006" key="3">
    <source>
        <dbReference type="Google" id="ProtNLM"/>
    </source>
</evidence>
<gene>
    <name evidence="1" type="ORF">E5K02_08520</name>
</gene>
<accession>A0A4Z0QL74</accession>
<evidence type="ECO:0000313" key="1">
    <source>
        <dbReference type="EMBL" id="TGE29482.1"/>
    </source>
</evidence>
<name>A0A4Z0QL74_9BACT</name>
<dbReference type="EMBL" id="SRMB01000001">
    <property type="protein sequence ID" value="TGE29482.1"/>
    <property type="molecule type" value="Genomic_DNA"/>
</dbReference>
<organism evidence="1 2">
    <name type="scientific">Hymenobacter metallicola</name>
    <dbReference type="NCBI Taxonomy" id="2563114"/>
    <lineage>
        <taxon>Bacteria</taxon>
        <taxon>Pseudomonadati</taxon>
        <taxon>Bacteroidota</taxon>
        <taxon>Cytophagia</taxon>
        <taxon>Cytophagales</taxon>
        <taxon>Hymenobacteraceae</taxon>
        <taxon>Hymenobacter</taxon>
    </lineage>
</organism>
<dbReference type="Proteomes" id="UP000298471">
    <property type="component" value="Unassembled WGS sequence"/>
</dbReference>
<protein>
    <recommendedName>
        <fullName evidence="3">Macroglobulin domain-containing protein</fullName>
    </recommendedName>
</protein>
<dbReference type="RefSeq" id="WP_135393966.1">
    <property type="nucleotide sequence ID" value="NZ_SRMB01000001.1"/>
</dbReference>
<proteinExistence type="predicted"/>